<comment type="function">
    <text evidence="13">Unusual broad substrate spectrum amino acid:sodium cotransporter that promotes absorption of the D isomers of essential amino acids. Neutral amino acids are the preferred substrates, especially methionine and phenylalanine.</text>
</comment>
<evidence type="ECO:0000256" key="3">
    <source>
        <dbReference type="ARBA" id="ARBA00022448"/>
    </source>
</evidence>
<organism evidence="18 19">
    <name type="scientific">Psylliodes chrysocephalus</name>
    <dbReference type="NCBI Taxonomy" id="3402493"/>
    <lineage>
        <taxon>Eukaryota</taxon>
        <taxon>Metazoa</taxon>
        <taxon>Ecdysozoa</taxon>
        <taxon>Arthropoda</taxon>
        <taxon>Hexapoda</taxon>
        <taxon>Insecta</taxon>
        <taxon>Pterygota</taxon>
        <taxon>Neoptera</taxon>
        <taxon>Endopterygota</taxon>
        <taxon>Coleoptera</taxon>
        <taxon>Polyphaga</taxon>
        <taxon>Cucujiformia</taxon>
        <taxon>Chrysomeloidea</taxon>
        <taxon>Chrysomelidae</taxon>
        <taxon>Galerucinae</taxon>
        <taxon>Alticini</taxon>
        <taxon>Psylliodes</taxon>
    </lineage>
</organism>
<evidence type="ECO:0000256" key="16">
    <source>
        <dbReference type="SAM" id="MobiDB-lite"/>
    </source>
</evidence>
<feature type="transmembrane region" description="Helical" evidence="17">
    <location>
        <begin position="297"/>
        <end position="321"/>
    </location>
</feature>
<keyword evidence="6" id="KW-0029">Amino-acid transport</keyword>
<feature type="transmembrane region" description="Helical" evidence="17">
    <location>
        <begin position="547"/>
        <end position="568"/>
    </location>
</feature>
<keyword evidence="12" id="KW-0739">Sodium transport</keyword>
<evidence type="ECO:0000313" key="19">
    <source>
        <dbReference type="Proteomes" id="UP001153636"/>
    </source>
</evidence>
<feature type="compositionally biased region" description="Polar residues" evidence="16">
    <location>
        <begin position="26"/>
        <end position="38"/>
    </location>
</feature>
<evidence type="ECO:0000256" key="12">
    <source>
        <dbReference type="ARBA" id="ARBA00023201"/>
    </source>
</evidence>
<keyword evidence="9" id="KW-0406">Ion transport</keyword>
<feature type="binding site" evidence="14">
    <location>
        <position position="411"/>
    </location>
    <ligand>
        <name>Na(+)</name>
        <dbReference type="ChEBI" id="CHEBI:29101"/>
        <label>1</label>
    </ligand>
</feature>
<evidence type="ECO:0000256" key="10">
    <source>
        <dbReference type="ARBA" id="ARBA00023136"/>
    </source>
</evidence>
<dbReference type="Pfam" id="PF00209">
    <property type="entry name" value="SNF"/>
    <property type="match status" value="1"/>
</dbReference>
<feature type="transmembrane region" description="Helical" evidence="17">
    <location>
        <begin position="333"/>
        <end position="354"/>
    </location>
</feature>
<dbReference type="GO" id="GO:0046872">
    <property type="term" value="F:metal ion binding"/>
    <property type="evidence" value="ECO:0007669"/>
    <property type="project" value="UniProtKB-KW"/>
</dbReference>
<name>A0A9P0CIU3_9CUCU</name>
<evidence type="ECO:0000313" key="18">
    <source>
        <dbReference type="EMBL" id="CAH1100645.1"/>
    </source>
</evidence>
<evidence type="ECO:0000256" key="2">
    <source>
        <dbReference type="ARBA" id="ARBA00006459"/>
    </source>
</evidence>
<keyword evidence="11" id="KW-0325">Glycoprotein</keyword>
<feature type="transmembrane region" description="Helical" evidence="17">
    <location>
        <begin position="128"/>
        <end position="156"/>
    </location>
</feature>
<keyword evidence="7 17" id="KW-1133">Transmembrane helix</keyword>
<protein>
    <recommendedName>
        <fullName evidence="15">Transporter</fullName>
    </recommendedName>
</protein>
<accession>A0A9P0CIU3</accession>
<feature type="binding site" evidence="14">
    <location>
        <position position="65"/>
    </location>
    <ligand>
        <name>Na(+)</name>
        <dbReference type="ChEBI" id="CHEBI:29101"/>
        <label>1</label>
    </ligand>
</feature>
<feature type="binding site" evidence="14">
    <location>
        <position position="69"/>
    </location>
    <ligand>
        <name>Na(+)</name>
        <dbReference type="ChEBI" id="CHEBI:29101"/>
        <label>1</label>
    </ligand>
</feature>
<dbReference type="PROSITE" id="PS00610">
    <property type="entry name" value="NA_NEUROTRAN_SYMP_1"/>
    <property type="match status" value="1"/>
</dbReference>
<comment type="subcellular location">
    <subcellularLocation>
        <location evidence="1">Membrane</location>
        <topology evidence="1">Multi-pass membrane protein</topology>
    </subcellularLocation>
</comment>
<keyword evidence="8 14" id="KW-0915">Sodium</keyword>
<evidence type="ECO:0000256" key="5">
    <source>
        <dbReference type="ARBA" id="ARBA00022847"/>
    </source>
</evidence>
<proteinExistence type="inferred from homology"/>
<dbReference type="Proteomes" id="UP001153636">
    <property type="component" value="Chromosome 10"/>
</dbReference>
<feature type="transmembrane region" description="Helical" evidence="17">
    <location>
        <begin position="391"/>
        <end position="413"/>
    </location>
</feature>
<dbReference type="AlphaFoldDB" id="A0A9P0CIU3"/>
<dbReference type="PANTHER" id="PTHR11616">
    <property type="entry name" value="SODIUM/CHLORIDE DEPENDENT TRANSPORTER"/>
    <property type="match status" value="1"/>
</dbReference>
<dbReference type="PROSITE" id="PS50267">
    <property type="entry name" value="NA_NEUROTRAN_SYMP_3"/>
    <property type="match status" value="1"/>
</dbReference>
<reference evidence="18" key="1">
    <citation type="submission" date="2022-01" db="EMBL/GenBank/DDBJ databases">
        <authorList>
            <person name="King R."/>
        </authorList>
    </citation>
    <scope>NUCLEOTIDE SEQUENCE</scope>
</reference>
<keyword evidence="19" id="KW-1185">Reference proteome</keyword>
<evidence type="ECO:0000256" key="8">
    <source>
        <dbReference type="ARBA" id="ARBA00023053"/>
    </source>
</evidence>
<feature type="transmembrane region" description="Helical" evidence="17">
    <location>
        <begin position="254"/>
        <end position="277"/>
    </location>
</feature>
<dbReference type="InterPro" id="IPR000175">
    <property type="entry name" value="Na/ntran_symport"/>
</dbReference>
<feature type="transmembrane region" description="Helical" evidence="17">
    <location>
        <begin position="464"/>
        <end position="487"/>
    </location>
</feature>
<feature type="transmembrane region" description="Helical" evidence="17">
    <location>
        <begin position="224"/>
        <end position="242"/>
    </location>
</feature>
<evidence type="ECO:0000256" key="1">
    <source>
        <dbReference type="ARBA" id="ARBA00004141"/>
    </source>
</evidence>
<keyword evidence="14" id="KW-0479">Metal-binding</keyword>
<keyword evidence="4 15" id="KW-0812">Transmembrane</keyword>
<evidence type="ECO:0000256" key="4">
    <source>
        <dbReference type="ARBA" id="ARBA00022692"/>
    </source>
</evidence>
<feature type="transmembrane region" description="Helical" evidence="17">
    <location>
        <begin position="434"/>
        <end position="452"/>
    </location>
</feature>
<evidence type="ECO:0000256" key="7">
    <source>
        <dbReference type="ARBA" id="ARBA00022989"/>
    </source>
</evidence>
<evidence type="ECO:0000256" key="6">
    <source>
        <dbReference type="ARBA" id="ARBA00022970"/>
    </source>
</evidence>
<dbReference type="GO" id="GO:0089718">
    <property type="term" value="P:amino acid import across plasma membrane"/>
    <property type="evidence" value="ECO:0007669"/>
    <property type="project" value="TreeGrafter"/>
</dbReference>
<feature type="transmembrane region" description="Helical" evidence="17">
    <location>
        <begin position="508"/>
        <end position="527"/>
    </location>
</feature>
<sequence>MDKDFPIGLDNLGFQKGPKDLEKASSTKNDTSRTSSDTDCQEKTQERSQWGNSTEFLMSCIAMSVGLGNIWRFPFIANKNGGGAFLIPYLIILTLIGRPMYYMEMALGQFSSRGSIKMYTKLSPVLKGIGYGQIIGSFCVASYYCIIMAITLVYLFNSFTSNFPWASCQDNWDDYLTSRNISCIDQLSNETITGDTISSSEMYFRREVLKEKDDISDGIGLPDWKLTILVLLTWIITFLVSVRGVKSSGKASYFLAIFPYVIMFILLIRAATLDGALEGMLYFIEADFTKLLEAEVWYAAVTQCFFSLGVGFGSIITLSSYNKFDHNINRDALVITTLDTFTSLLSGFTIFGILGNLAHEMNIPPSEVISAGGGTGLAFISYPDALAKFTFVPWLFSITFFFMLFVLGVGSLVATHATLNTAIKDSFNLADWKIAGITAGVLFFVGLIYITPGGQYTLDLVDHFGGTFVTFVCAILEVFAISFLYGIENLCIDLEFMTKKKVGLYWRLSWGVAMPLLLLVIFIYFVSTLKPLVYGVYSLYYPTGLTVLGWSILGLVILQILGWLLYFLNKNANCSIKKMFKDTFSTENWSPEDPKLKEDWKKFREDKIIERDLQKHSWIKRKMKVLTGW</sequence>
<dbReference type="PRINTS" id="PR00176">
    <property type="entry name" value="NANEUSMPORT"/>
</dbReference>
<dbReference type="GO" id="GO:0005886">
    <property type="term" value="C:plasma membrane"/>
    <property type="evidence" value="ECO:0007669"/>
    <property type="project" value="TreeGrafter"/>
</dbReference>
<keyword evidence="3 15" id="KW-0813">Transport</keyword>
<dbReference type="PANTHER" id="PTHR11616:SF321">
    <property type="entry name" value="SODIUM-DEPENDENT NUTRIENT AMINO ACID TRANSPORTER 1-RELATED"/>
    <property type="match status" value="1"/>
</dbReference>
<evidence type="ECO:0000256" key="14">
    <source>
        <dbReference type="PIRSR" id="PIRSR600175-1"/>
    </source>
</evidence>
<evidence type="ECO:0000256" key="9">
    <source>
        <dbReference type="ARBA" id="ARBA00023065"/>
    </source>
</evidence>
<dbReference type="SUPFAM" id="SSF161070">
    <property type="entry name" value="SNF-like"/>
    <property type="match status" value="1"/>
</dbReference>
<dbReference type="EMBL" id="OV651822">
    <property type="protein sequence ID" value="CAH1100645.1"/>
    <property type="molecule type" value="Genomic_DNA"/>
</dbReference>
<dbReference type="NCBIfam" id="NF037979">
    <property type="entry name" value="Na_transp"/>
    <property type="match status" value="1"/>
</dbReference>
<dbReference type="InterPro" id="IPR037272">
    <property type="entry name" value="SNS_sf"/>
</dbReference>
<evidence type="ECO:0000256" key="17">
    <source>
        <dbReference type="SAM" id="Phobius"/>
    </source>
</evidence>
<evidence type="ECO:0000256" key="13">
    <source>
        <dbReference type="ARBA" id="ARBA00037785"/>
    </source>
</evidence>
<dbReference type="GO" id="GO:0005283">
    <property type="term" value="F:amino acid:sodium symporter activity"/>
    <property type="evidence" value="ECO:0007669"/>
    <property type="project" value="TreeGrafter"/>
</dbReference>
<keyword evidence="5 15" id="KW-0769">Symport</keyword>
<dbReference type="OrthoDB" id="6581954at2759"/>
<feature type="transmembrane region" description="Helical" evidence="17">
    <location>
        <begin position="86"/>
        <end position="107"/>
    </location>
</feature>
<feature type="region of interest" description="Disordered" evidence="16">
    <location>
        <begin position="1"/>
        <end position="45"/>
    </location>
</feature>
<feature type="binding site" evidence="14">
    <location>
        <position position="307"/>
    </location>
    <ligand>
        <name>Na(+)</name>
        <dbReference type="ChEBI" id="CHEBI:29101"/>
        <label>1</label>
    </ligand>
</feature>
<dbReference type="CDD" id="cd10324">
    <property type="entry name" value="SLC6sbd"/>
    <property type="match status" value="1"/>
</dbReference>
<evidence type="ECO:0000256" key="15">
    <source>
        <dbReference type="RuleBase" id="RU003732"/>
    </source>
</evidence>
<dbReference type="GO" id="GO:0015179">
    <property type="term" value="F:L-amino acid transmembrane transporter activity"/>
    <property type="evidence" value="ECO:0007669"/>
    <property type="project" value="TreeGrafter"/>
</dbReference>
<gene>
    <name evidence="18" type="ORF">PSYICH_LOCUS2202</name>
</gene>
<feature type="binding site" evidence="14">
    <location>
        <position position="407"/>
    </location>
    <ligand>
        <name>Na(+)</name>
        <dbReference type="ChEBI" id="CHEBI:29101"/>
        <label>1</label>
    </ligand>
</feature>
<keyword evidence="10 17" id="KW-0472">Membrane</keyword>
<comment type="similarity">
    <text evidence="2 15">Belongs to the sodium:neurotransmitter symporter (SNF) (TC 2.A.22) family.</text>
</comment>
<evidence type="ECO:0000256" key="11">
    <source>
        <dbReference type="ARBA" id="ARBA00023180"/>
    </source>
</evidence>